<accession>A0A507BIG1</accession>
<dbReference type="PANTHER" id="PTHR40642:SF1">
    <property type="entry name" value="YALI0F31295P"/>
    <property type="match status" value="1"/>
</dbReference>
<dbReference type="EMBL" id="SKBQ01000014">
    <property type="protein sequence ID" value="TPX17189.1"/>
    <property type="molecule type" value="Genomic_DNA"/>
</dbReference>
<name>A0A507BIG1_9PEZI</name>
<evidence type="ECO:0000256" key="1">
    <source>
        <dbReference type="SAM" id="MobiDB-lite"/>
    </source>
</evidence>
<comment type="caution">
    <text evidence="2">The sequence shown here is derived from an EMBL/GenBank/DDBJ whole genome shotgun (WGS) entry which is preliminary data.</text>
</comment>
<dbReference type="GeneID" id="41970754"/>
<feature type="compositionally biased region" description="Polar residues" evidence="1">
    <location>
        <begin position="115"/>
        <end position="127"/>
    </location>
</feature>
<dbReference type="OrthoDB" id="5335351at2759"/>
<organism evidence="2 3">
    <name type="scientific">Thyridium curvatum</name>
    <dbReference type="NCBI Taxonomy" id="1093900"/>
    <lineage>
        <taxon>Eukaryota</taxon>
        <taxon>Fungi</taxon>
        <taxon>Dikarya</taxon>
        <taxon>Ascomycota</taxon>
        <taxon>Pezizomycotina</taxon>
        <taxon>Sordariomycetes</taxon>
        <taxon>Sordariomycetidae</taxon>
        <taxon>Thyridiales</taxon>
        <taxon>Thyridiaceae</taxon>
        <taxon>Thyridium</taxon>
    </lineage>
</organism>
<protein>
    <submittedName>
        <fullName evidence="2">Uncharacterized protein</fullName>
    </submittedName>
</protein>
<proteinExistence type="predicted"/>
<dbReference type="Proteomes" id="UP000319257">
    <property type="component" value="Unassembled WGS sequence"/>
</dbReference>
<feature type="compositionally biased region" description="Polar residues" evidence="1">
    <location>
        <begin position="365"/>
        <end position="375"/>
    </location>
</feature>
<feature type="compositionally biased region" description="Polar residues" evidence="1">
    <location>
        <begin position="47"/>
        <end position="61"/>
    </location>
</feature>
<dbReference type="PANTHER" id="PTHR40642">
    <property type="entry name" value="YALI0F31295P"/>
    <property type="match status" value="1"/>
</dbReference>
<gene>
    <name evidence="2" type="ORF">E0L32_003307</name>
</gene>
<dbReference type="STRING" id="1093900.A0A507BIG1"/>
<feature type="region of interest" description="Disordered" evidence="1">
    <location>
        <begin position="361"/>
        <end position="466"/>
    </location>
</feature>
<evidence type="ECO:0000313" key="2">
    <source>
        <dbReference type="EMBL" id="TPX17189.1"/>
    </source>
</evidence>
<sequence>MATSPPPIPDLSPTKSIAQSPPRSPSKSPSKSYPQSPTRSPLKSPIKASSQEYPDSPTITPQVEPLVEGPTTIGLEELETMASESRNQQGQQLRSQMRTPDPQVRRSQAGGGQLNGQRANVQTTPSTPGHLPPFDWDDLESRYEQALAEASEQDKELLQEFESLVKYFNVWASAASAHDNERATKRLQTRERFVRISEQSLDQRKRHLTEVVHGIAGLEAKLSPKNFEAPSFGALVCSTPPLLDKELEKTVDQTSSWWEPTSSPGNIAAMAPFEIPQVTQADILGFQETHFSLHAIASFDSQFLQPLGHEAEKYQDGNETADYIDEDDDGLGYYADGVKRTLTDEQIAIFRHSELEALKRAARGTASQRRSSPAETGQLADAKDLEDGEVLGPATDADTSSSSKKRKNRKKAAKNRRTEEKKPDLRKRTWDVVDSGLESLDYDEMESAPKMRVNPSQRRQISYDDG</sequence>
<dbReference type="InParanoid" id="A0A507BIG1"/>
<feature type="compositionally biased region" description="Basic residues" evidence="1">
    <location>
        <begin position="403"/>
        <end position="415"/>
    </location>
</feature>
<feature type="compositionally biased region" description="Low complexity" evidence="1">
    <location>
        <begin position="19"/>
        <end position="37"/>
    </location>
</feature>
<dbReference type="InterPro" id="IPR024526">
    <property type="entry name" value="DUF3807"/>
</dbReference>
<feature type="compositionally biased region" description="Basic and acidic residues" evidence="1">
    <location>
        <begin position="416"/>
        <end position="431"/>
    </location>
</feature>
<feature type="compositionally biased region" description="Pro residues" evidence="1">
    <location>
        <begin position="1"/>
        <end position="10"/>
    </location>
</feature>
<feature type="region of interest" description="Disordered" evidence="1">
    <location>
        <begin position="1"/>
        <end position="137"/>
    </location>
</feature>
<feature type="compositionally biased region" description="Polar residues" evidence="1">
    <location>
        <begin position="82"/>
        <end position="98"/>
    </location>
</feature>
<dbReference type="RefSeq" id="XP_030998900.1">
    <property type="nucleotide sequence ID" value="XM_031137593.1"/>
</dbReference>
<keyword evidence="3" id="KW-1185">Reference proteome</keyword>
<dbReference type="AlphaFoldDB" id="A0A507BIG1"/>
<evidence type="ECO:0000313" key="3">
    <source>
        <dbReference type="Proteomes" id="UP000319257"/>
    </source>
</evidence>
<dbReference type="Pfam" id="PF12720">
    <property type="entry name" value="DUF3807"/>
    <property type="match status" value="1"/>
</dbReference>
<reference evidence="2 3" key="1">
    <citation type="submission" date="2019-06" db="EMBL/GenBank/DDBJ databases">
        <title>Draft genome sequence of the filamentous fungus Phialemoniopsis curvata isolated from diesel fuel.</title>
        <authorList>
            <person name="Varaljay V.A."/>
            <person name="Lyon W.J."/>
            <person name="Crouch A.L."/>
            <person name="Drake C.E."/>
            <person name="Hollomon J.M."/>
            <person name="Nadeau L.J."/>
            <person name="Nunn H.S."/>
            <person name="Stevenson B.S."/>
            <person name="Bojanowski C.L."/>
            <person name="Crookes-Goodson W.J."/>
        </authorList>
    </citation>
    <scope>NUCLEOTIDE SEQUENCE [LARGE SCALE GENOMIC DNA]</scope>
    <source>
        <strain evidence="2 3">D216</strain>
    </source>
</reference>